<dbReference type="EMBL" id="PDNU01000084">
    <property type="protein sequence ID" value="PHK92936.1"/>
    <property type="molecule type" value="Genomic_DNA"/>
</dbReference>
<dbReference type="AlphaFoldDB" id="A0A2C7A7B8"/>
<proteinExistence type="predicted"/>
<feature type="domain" description="Phage tail assembly chaperone-like" evidence="1">
    <location>
        <begin position="4"/>
        <end position="67"/>
    </location>
</feature>
<dbReference type="Gene3D" id="6.10.140.1310">
    <property type="match status" value="1"/>
</dbReference>
<dbReference type="Pfam" id="PF16778">
    <property type="entry name" value="Phage_tail_APC"/>
    <property type="match status" value="1"/>
</dbReference>
<keyword evidence="3" id="KW-1185">Reference proteome</keyword>
<gene>
    <name evidence="2" type="ORF">CR162_21300</name>
</gene>
<dbReference type="Proteomes" id="UP000223527">
    <property type="component" value="Unassembled WGS sequence"/>
</dbReference>
<accession>A0A2C7A7B8</accession>
<name>A0A2C7A7B8_9PROT</name>
<protein>
    <recommendedName>
        <fullName evidence="1">Phage tail assembly chaperone-like domain-containing protein</fullName>
    </recommendedName>
</protein>
<evidence type="ECO:0000259" key="1">
    <source>
        <dbReference type="Pfam" id="PF16778"/>
    </source>
</evidence>
<organism evidence="2 3">
    <name type="scientific">Teichococcus rhizosphaerae</name>
    <dbReference type="NCBI Taxonomy" id="1335062"/>
    <lineage>
        <taxon>Bacteria</taxon>
        <taxon>Pseudomonadati</taxon>
        <taxon>Pseudomonadota</taxon>
        <taxon>Alphaproteobacteria</taxon>
        <taxon>Acetobacterales</taxon>
        <taxon>Roseomonadaceae</taxon>
        <taxon>Roseomonas</taxon>
    </lineage>
</organism>
<sequence length="72" mass="7838">MTAADLRAHRSPLLRATDWTELPGARAGMPSGRPAAWDAYRQALRDITENAVPLAGDADFVAWPDWPVPPAE</sequence>
<reference evidence="2 3" key="1">
    <citation type="submission" date="2017-10" db="EMBL/GenBank/DDBJ databases">
        <authorList>
            <person name="Banno H."/>
            <person name="Chua N.-H."/>
        </authorList>
    </citation>
    <scope>NUCLEOTIDE SEQUENCE [LARGE SCALE GENOMIC DNA]</scope>
    <source>
        <strain evidence="2 3">YW11</strain>
    </source>
</reference>
<evidence type="ECO:0000313" key="3">
    <source>
        <dbReference type="Proteomes" id="UP000223527"/>
    </source>
</evidence>
<evidence type="ECO:0000313" key="2">
    <source>
        <dbReference type="EMBL" id="PHK92936.1"/>
    </source>
</evidence>
<comment type="caution">
    <text evidence="2">The sequence shown here is derived from an EMBL/GenBank/DDBJ whole genome shotgun (WGS) entry which is preliminary data.</text>
</comment>
<dbReference type="InterPro" id="IPR031893">
    <property type="entry name" value="Phage_tail_APC"/>
</dbReference>